<evidence type="ECO:0000259" key="6">
    <source>
        <dbReference type="PROSITE" id="PS50801"/>
    </source>
</evidence>
<protein>
    <recommendedName>
        <fullName evidence="6">STAS domain-containing protein</fullName>
    </recommendedName>
</protein>
<dbReference type="SUPFAM" id="SSF52091">
    <property type="entry name" value="SpoIIaa-like"/>
    <property type="match status" value="1"/>
</dbReference>
<feature type="transmembrane region" description="Helical" evidence="5">
    <location>
        <begin position="173"/>
        <end position="193"/>
    </location>
</feature>
<dbReference type="Gene3D" id="3.30.750.24">
    <property type="entry name" value="STAS domain"/>
    <property type="match status" value="1"/>
</dbReference>
<feature type="transmembrane region" description="Helical" evidence="5">
    <location>
        <begin position="341"/>
        <end position="361"/>
    </location>
</feature>
<dbReference type="GO" id="GO:0016020">
    <property type="term" value="C:membrane"/>
    <property type="evidence" value="ECO:0007669"/>
    <property type="project" value="UniProtKB-SubCell"/>
</dbReference>
<dbReference type="AlphaFoldDB" id="A0A9N9TVL9"/>
<evidence type="ECO:0000313" key="8">
    <source>
        <dbReference type="Proteomes" id="UP001153712"/>
    </source>
</evidence>
<feature type="transmembrane region" description="Helical" evidence="5">
    <location>
        <begin position="373"/>
        <end position="399"/>
    </location>
</feature>
<evidence type="ECO:0000256" key="3">
    <source>
        <dbReference type="ARBA" id="ARBA00022989"/>
    </source>
</evidence>
<accession>A0A9N9TVL9</accession>
<evidence type="ECO:0000256" key="5">
    <source>
        <dbReference type="SAM" id="Phobius"/>
    </source>
</evidence>
<evidence type="ECO:0000256" key="1">
    <source>
        <dbReference type="ARBA" id="ARBA00004141"/>
    </source>
</evidence>
<dbReference type="CDD" id="cd07042">
    <property type="entry name" value="STAS_SulP_like_sulfate_transporter"/>
    <property type="match status" value="1"/>
</dbReference>
<dbReference type="EMBL" id="OU900097">
    <property type="protein sequence ID" value="CAG9861406.1"/>
    <property type="molecule type" value="Genomic_DNA"/>
</dbReference>
<dbReference type="InterPro" id="IPR001902">
    <property type="entry name" value="SLC26A/SulP_fam"/>
</dbReference>
<feature type="domain" description="STAS" evidence="6">
    <location>
        <begin position="523"/>
        <end position="627"/>
    </location>
</feature>
<feature type="transmembrane region" description="Helical" evidence="5">
    <location>
        <begin position="254"/>
        <end position="272"/>
    </location>
</feature>
<dbReference type="InterPro" id="IPR002645">
    <property type="entry name" value="STAS_dom"/>
</dbReference>
<keyword evidence="8" id="KW-1185">Reference proteome</keyword>
<dbReference type="GO" id="GO:0055085">
    <property type="term" value="P:transmembrane transport"/>
    <property type="evidence" value="ECO:0007669"/>
    <property type="project" value="InterPro"/>
</dbReference>
<comment type="subcellular location">
    <subcellularLocation>
        <location evidence="1">Membrane</location>
        <topology evidence="1">Multi-pass membrane protein</topology>
    </subcellularLocation>
</comment>
<dbReference type="PANTHER" id="PTHR11814">
    <property type="entry name" value="SULFATE TRANSPORTER"/>
    <property type="match status" value="1"/>
</dbReference>
<keyword evidence="3 5" id="KW-1133">Transmembrane helix</keyword>
<dbReference type="InterPro" id="IPR011547">
    <property type="entry name" value="SLC26A/SulP_dom"/>
</dbReference>
<reference evidence="7" key="1">
    <citation type="submission" date="2022-01" db="EMBL/GenBank/DDBJ databases">
        <authorList>
            <person name="King R."/>
        </authorList>
    </citation>
    <scope>NUCLEOTIDE SEQUENCE</scope>
</reference>
<feature type="transmembrane region" description="Helical" evidence="5">
    <location>
        <begin position="135"/>
        <end position="152"/>
    </location>
</feature>
<dbReference type="OrthoDB" id="288203at2759"/>
<keyword evidence="2 5" id="KW-0812">Transmembrane</keyword>
<proteinExistence type="predicted"/>
<dbReference type="InterPro" id="IPR036513">
    <property type="entry name" value="STAS_dom_sf"/>
</dbReference>
<feature type="transmembrane region" description="Helical" evidence="5">
    <location>
        <begin position="411"/>
        <end position="430"/>
    </location>
</feature>
<feature type="transmembrane region" description="Helical" evidence="5">
    <location>
        <begin position="437"/>
        <end position="457"/>
    </location>
</feature>
<evidence type="ECO:0000256" key="2">
    <source>
        <dbReference type="ARBA" id="ARBA00022692"/>
    </source>
</evidence>
<keyword evidence="4 5" id="KW-0472">Membrane</keyword>
<sequence>MLNSLMKKKYTVRNNTGKVTEKIIERKLYDMKTLNELYEYEKPSLSPKEKCRKLCHKLLPAASLKRFLPIIDWLYNYNFKTMLAVDLLGGINIAMLQLPQTMACALIADIPAVNGIYTAIFPAVIYAIFGTSKQIAAGAFMAASLMTGFVVNEHATVRTIKNIKRVSEQFTEVEVAQTVSFAVALIELCMYILKLGVVSQMLPPPFLGAFTCSIAYHIVVSQFRDLLGLPTEKRRGVFSLPLTVYDLVTHGNQANVVTLGISIASCTVLLANRYVLKPWLSKKTVVPFPAAMVLVSIVTTFSELLDFNRKYDVAVIGIIPTGFPEMVCPKFHLLPDILLDSLAIVIVGYVVTVSLALVFARKWLYEIDANQELLALGASSLFGSFTGCLPMFAAVPVSILKAQIGCKTQLSAFVTSGVLLIVVLWIGPLFRALPKCILASLIIVALMDLLLEVRYFVKCWRLSPWDGVIWTTTFLTTFIFNISYGLIAGLSVSLLIIYLQGYLSPGVVLGVVPNTDLYLDLEKFKAADEIKGVKIFRGSGGLNFVVTQRFRLLLMRKTALDPSKVYQTMMKRGGELLSDEINKTNCVVLDFSNVTFIDKSGVDSLNGLLEDYRRIGVEFVVGGCSGI</sequence>
<gene>
    <name evidence="7" type="ORF">PHYEVI_LOCUS7746</name>
</gene>
<feature type="transmembrane region" description="Helical" evidence="5">
    <location>
        <begin position="477"/>
        <end position="499"/>
    </location>
</feature>
<dbReference type="PROSITE" id="PS50801">
    <property type="entry name" value="STAS"/>
    <property type="match status" value="1"/>
</dbReference>
<dbReference type="Pfam" id="PF01740">
    <property type="entry name" value="STAS"/>
    <property type="match status" value="1"/>
</dbReference>
<feature type="transmembrane region" description="Helical" evidence="5">
    <location>
        <begin position="284"/>
        <end position="302"/>
    </location>
</feature>
<feature type="transmembrane region" description="Helical" evidence="5">
    <location>
        <begin position="103"/>
        <end position="129"/>
    </location>
</feature>
<organism evidence="7 8">
    <name type="scientific">Phyllotreta striolata</name>
    <name type="common">Striped flea beetle</name>
    <name type="synonym">Crioceris striolata</name>
    <dbReference type="NCBI Taxonomy" id="444603"/>
    <lineage>
        <taxon>Eukaryota</taxon>
        <taxon>Metazoa</taxon>
        <taxon>Ecdysozoa</taxon>
        <taxon>Arthropoda</taxon>
        <taxon>Hexapoda</taxon>
        <taxon>Insecta</taxon>
        <taxon>Pterygota</taxon>
        <taxon>Neoptera</taxon>
        <taxon>Endopterygota</taxon>
        <taxon>Coleoptera</taxon>
        <taxon>Polyphaga</taxon>
        <taxon>Cucujiformia</taxon>
        <taxon>Chrysomeloidea</taxon>
        <taxon>Chrysomelidae</taxon>
        <taxon>Galerucinae</taxon>
        <taxon>Alticini</taxon>
        <taxon>Phyllotreta</taxon>
    </lineage>
</organism>
<dbReference type="Proteomes" id="UP001153712">
    <property type="component" value="Chromosome 4"/>
</dbReference>
<dbReference type="Pfam" id="PF00916">
    <property type="entry name" value="Sulfate_transp"/>
    <property type="match status" value="1"/>
</dbReference>
<evidence type="ECO:0000313" key="7">
    <source>
        <dbReference type="EMBL" id="CAG9861406.1"/>
    </source>
</evidence>
<evidence type="ECO:0000256" key="4">
    <source>
        <dbReference type="ARBA" id="ARBA00023136"/>
    </source>
</evidence>
<name>A0A9N9TVL9_PHYSR</name>